<keyword evidence="5" id="KW-1185">Reference proteome</keyword>
<organism evidence="4 5">
    <name type="scientific">Ascodesmis nigricans</name>
    <dbReference type="NCBI Taxonomy" id="341454"/>
    <lineage>
        <taxon>Eukaryota</taxon>
        <taxon>Fungi</taxon>
        <taxon>Dikarya</taxon>
        <taxon>Ascomycota</taxon>
        <taxon>Pezizomycotina</taxon>
        <taxon>Pezizomycetes</taxon>
        <taxon>Pezizales</taxon>
        <taxon>Ascodesmidaceae</taxon>
        <taxon>Ascodesmis</taxon>
    </lineage>
</organism>
<dbReference type="SUPFAM" id="SSF55315">
    <property type="entry name" value="L30e-like"/>
    <property type="match status" value="1"/>
</dbReference>
<dbReference type="STRING" id="341454.A0A4V3SIW6"/>
<dbReference type="PROSITE" id="PS01082">
    <property type="entry name" value="RIBOSOMAL_L7AE"/>
    <property type="match status" value="1"/>
</dbReference>
<dbReference type="GO" id="GO:1990904">
    <property type="term" value="C:ribonucleoprotein complex"/>
    <property type="evidence" value="ECO:0007669"/>
    <property type="project" value="InterPro"/>
</dbReference>
<dbReference type="InParanoid" id="A0A4V3SIW6"/>
<evidence type="ECO:0000313" key="5">
    <source>
        <dbReference type="Proteomes" id="UP000298138"/>
    </source>
</evidence>
<accession>A0A4V3SIW6</accession>
<dbReference type="Pfam" id="PF01248">
    <property type="entry name" value="Ribosomal_L7Ae"/>
    <property type="match status" value="1"/>
</dbReference>
<evidence type="ECO:0000313" key="4">
    <source>
        <dbReference type="EMBL" id="TGZ81565.1"/>
    </source>
</evidence>
<evidence type="ECO:0000256" key="2">
    <source>
        <dbReference type="SAM" id="MobiDB-lite"/>
    </source>
</evidence>
<dbReference type="InterPro" id="IPR004038">
    <property type="entry name" value="Ribosomal_eL8/eL30/eS12/Gad45"/>
</dbReference>
<proteinExistence type="inferred from homology"/>
<dbReference type="Gene3D" id="3.30.1330.30">
    <property type="match status" value="1"/>
</dbReference>
<feature type="compositionally biased region" description="Basic residues" evidence="2">
    <location>
        <begin position="26"/>
        <end position="38"/>
    </location>
</feature>
<dbReference type="Proteomes" id="UP000298138">
    <property type="component" value="Unassembled WGS sequence"/>
</dbReference>
<dbReference type="GO" id="GO:0042254">
    <property type="term" value="P:ribosome biogenesis"/>
    <property type="evidence" value="ECO:0007669"/>
    <property type="project" value="InterPro"/>
</dbReference>
<dbReference type="InterPro" id="IPR050257">
    <property type="entry name" value="eL8/uL1-like"/>
</dbReference>
<gene>
    <name evidence="4" type="ORF">EX30DRAFT_318707</name>
</gene>
<feature type="compositionally biased region" description="Basic and acidic residues" evidence="2">
    <location>
        <begin position="1"/>
        <end position="11"/>
    </location>
</feature>
<feature type="region of interest" description="Disordered" evidence="2">
    <location>
        <begin position="1"/>
        <end position="42"/>
    </location>
</feature>
<sequence>MAKEKSKDKSSKKSKVSDPVADATKKIKKEKKEKKSKLSSKPDVAEKLLEALSEKEGTSSVAEASKAVAEVTEKVEAGVSAGEGMIVPFADPLVREKDAKKVFKAVKKAAKNKTLKRGVKEVVKCLRKSPLATASSTSAAHGIVVLAADISPADVISHIPVLCEDHGIPYVFVASRAELGAAGATKRPTSVVMVIPGRGKGKKGEEAEETEGFKEAYDDVVAVVDKAQRSVLRV</sequence>
<dbReference type="OrthoDB" id="5364946at2759"/>
<dbReference type="PANTHER" id="PTHR23105">
    <property type="entry name" value="RIBOSOMAL PROTEIN L7AE FAMILY MEMBER"/>
    <property type="match status" value="1"/>
</dbReference>
<comment type="similarity">
    <text evidence="1">Belongs to the eukaryotic ribosomal protein eL8 family.</text>
</comment>
<dbReference type="GO" id="GO:0003723">
    <property type="term" value="F:RNA binding"/>
    <property type="evidence" value="ECO:0007669"/>
    <property type="project" value="InterPro"/>
</dbReference>
<feature type="domain" description="Ribosomal protein eL8/eL30/eS12/Gadd45" evidence="3">
    <location>
        <begin position="101"/>
        <end position="196"/>
    </location>
</feature>
<dbReference type="InterPro" id="IPR029064">
    <property type="entry name" value="Ribosomal_eL30-like_sf"/>
</dbReference>
<dbReference type="InterPro" id="IPR004037">
    <property type="entry name" value="Ribosomal_eL8-like_CS"/>
</dbReference>
<name>A0A4V3SIW6_9PEZI</name>
<dbReference type="EMBL" id="ML220118">
    <property type="protein sequence ID" value="TGZ81565.1"/>
    <property type="molecule type" value="Genomic_DNA"/>
</dbReference>
<protein>
    <submittedName>
        <fullName evidence="4">L30e-like protein</fullName>
    </submittedName>
</protein>
<evidence type="ECO:0000256" key="1">
    <source>
        <dbReference type="ARBA" id="ARBA00007337"/>
    </source>
</evidence>
<dbReference type="AlphaFoldDB" id="A0A4V3SIW6"/>
<reference evidence="4 5" key="1">
    <citation type="submission" date="2019-04" db="EMBL/GenBank/DDBJ databases">
        <title>Comparative genomics and transcriptomics to analyze fruiting body development in filamentous ascomycetes.</title>
        <authorList>
            <consortium name="DOE Joint Genome Institute"/>
            <person name="Lutkenhaus R."/>
            <person name="Traeger S."/>
            <person name="Breuer J."/>
            <person name="Kuo A."/>
            <person name="Lipzen A."/>
            <person name="Pangilinan J."/>
            <person name="Dilworth D."/>
            <person name="Sandor L."/>
            <person name="Poggeler S."/>
            <person name="Barry K."/>
            <person name="Grigoriev I.V."/>
            <person name="Nowrousian M."/>
        </authorList>
    </citation>
    <scope>NUCLEOTIDE SEQUENCE [LARGE SCALE GENOMIC DNA]</scope>
    <source>
        <strain evidence="4 5">CBS 389.68</strain>
    </source>
</reference>
<evidence type="ECO:0000259" key="3">
    <source>
        <dbReference type="Pfam" id="PF01248"/>
    </source>
</evidence>